<name>A0A6B0UPY4_IXORI</name>
<evidence type="ECO:0000313" key="2">
    <source>
        <dbReference type="EMBL" id="MXU91438.1"/>
    </source>
</evidence>
<dbReference type="EMBL" id="GIFC01009355">
    <property type="protein sequence ID" value="MXU91438.1"/>
    <property type="molecule type" value="Transcribed_RNA"/>
</dbReference>
<proteinExistence type="predicted"/>
<reference evidence="2" key="1">
    <citation type="submission" date="2019-12" db="EMBL/GenBank/DDBJ databases">
        <title>An insight into the sialome of adult female Ixodes ricinus ticks feeding for 6 days.</title>
        <authorList>
            <person name="Perner J."/>
            <person name="Ribeiro J.M.C."/>
        </authorList>
    </citation>
    <scope>NUCLEOTIDE SEQUENCE</scope>
    <source>
        <strain evidence="2">Semi-engorged</strain>
        <tissue evidence="2">Salivary glands</tissue>
    </source>
</reference>
<evidence type="ECO:0000256" key="1">
    <source>
        <dbReference type="SAM" id="SignalP"/>
    </source>
</evidence>
<sequence length="122" mass="14028">MHVWACLVLLEVAAVVHASLYVSTCSFILASPFLTSFLLDAIYHYASDLDKETANWRRDSVDIFKLAEMLYASSNSSHKTLRCHPKSQNGRHIPRQTIKMLRPSKLDSKRIKIFPCNPWYCL</sequence>
<organism evidence="2">
    <name type="scientific">Ixodes ricinus</name>
    <name type="common">Common tick</name>
    <name type="synonym">Acarus ricinus</name>
    <dbReference type="NCBI Taxonomy" id="34613"/>
    <lineage>
        <taxon>Eukaryota</taxon>
        <taxon>Metazoa</taxon>
        <taxon>Ecdysozoa</taxon>
        <taxon>Arthropoda</taxon>
        <taxon>Chelicerata</taxon>
        <taxon>Arachnida</taxon>
        <taxon>Acari</taxon>
        <taxon>Parasitiformes</taxon>
        <taxon>Ixodida</taxon>
        <taxon>Ixodoidea</taxon>
        <taxon>Ixodidae</taxon>
        <taxon>Ixodinae</taxon>
        <taxon>Ixodes</taxon>
    </lineage>
</organism>
<accession>A0A6B0UPY4</accession>
<feature type="chain" id="PRO_5025454200" evidence="1">
    <location>
        <begin position="19"/>
        <end position="122"/>
    </location>
</feature>
<keyword evidence="1" id="KW-0732">Signal</keyword>
<feature type="signal peptide" evidence="1">
    <location>
        <begin position="1"/>
        <end position="18"/>
    </location>
</feature>
<protein>
    <submittedName>
        <fullName evidence="2">Putative secreted protein</fullName>
    </submittedName>
</protein>
<dbReference type="AlphaFoldDB" id="A0A6B0UPY4"/>